<dbReference type="Gene3D" id="3.30.420.10">
    <property type="entry name" value="Ribonuclease H-like superfamily/Ribonuclease H"/>
    <property type="match status" value="1"/>
</dbReference>
<dbReference type="EMBL" id="WBZJ01000002">
    <property type="protein sequence ID" value="KAB3521073.1"/>
    <property type="molecule type" value="Genomic_DNA"/>
</dbReference>
<name>A0ABQ6VDY2_9CORY</name>
<dbReference type="SUPFAM" id="SSF53098">
    <property type="entry name" value="Ribonuclease H-like"/>
    <property type="match status" value="1"/>
</dbReference>
<comment type="caution">
    <text evidence="2">The sequence shown here is derived from an EMBL/GenBank/DDBJ whole genome shotgun (WGS) entry which is preliminary data.</text>
</comment>
<dbReference type="SMART" id="SM00479">
    <property type="entry name" value="EXOIII"/>
    <property type="match status" value="1"/>
</dbReference>
<reference evidence="2 3" key="1">
    <citation type="submission" date="2019-10" db="EMBL/GenBank/DDBJ databases">
        <title>Corynebacterium sp novel species isolated from the respiratory tract of Marmot.</title>
        <authorList>
            <person name="Zhang G."/>
        </authorList>
    </citation>
    <scope>NUCLEOTIDE SEQUENCE [LARGE SCALE GENOMIC DNA]</scope>
    <source>
        <strain evidence="2 3">336</strain>
    </source>
</reference>
<keyword evidence="3" id="KW-1185">Reference proteome</keyword>
<protein>
    <submittedName>
        <fullName evidence="2">3'-5' exonuclease</fullName>
    </submittedName>
</protein>
<gene>
    <name evidence="2" type="ORF">F8377_06230</name>
</gene>
<feature type="domain" description="Exonuclease" evidence="1">
    <location>
        <begin position="1"/>
        <end position="193"/>
    </location>
</feature>
<dbReference type="PANTHER" id="PTHR30231">
    <property type="entry name" value="DNA POLYMERASE III SUBUNIT EPSILON"/>
    <property type="match status" value="1"/>
</dbReference>
<keyword evidence="2" id="KW-0378">Hydrolase</keyword>
<evidence type="ECO:0000313" key="2">
    <source>
        <dbReference type="EMBL" id="KAB3521073.1"/>
    </source>
</evidence>
<dbReference type="Proteomes" id="UP000436181">
    <property type="component" value="Unassembled WGS sequence"/>
</dbReference>
<dbReference type="InterPro" id="IPR013520">
    <property type="entry name" value="Ribonucl_H"/>
</dbReference>
<dbReference type="CDD" id="cd06127">
    <property type="entry name" value="DEDDh"/>
    <property type="match status" value="1"/>
</dbReference>
<dbReference type="Pfam" id="PF00929">
    <property type="entry name" value="RNase_T"/>
    <property type="match status" value="1"/>
</dbReference>
<sequence>MDIETTGLDPHSDRIIEIAATRIVNGRVTENFHTLVNPAVRLSPFITDLTGLSDGLLATAPRFEEITDELTAFLHLDTGTIGGTAPAEDFYPAQDSAIDTLVGHNVQFDYAFLQSELVRAALATDQAYRPYTPRLLCTAEAARALIPREKVGRYRLDRLAELLNTPHKPRHRAQADVAATIDLVAELSKLPIDV</sequence>
<dbReference type="InterPro" id="IPR012337">
    <property type="entry name" value="RNaseH-like_sf"/>
</dbReference>
<keyword evidence="2" id="KW-0269">Exonuclease</keyword>
<dbReference type="PANTHER" id="PTHR30231:SF41">
    <property type="entry name" value="DNA POLYMERASE III SUBUNIT EPSILON"/>
    <property type="match status" value="1"/>
</dbReference>
<evidence type="ECO:0000259" key="1">
    <source>
        <dbReference type="SMART" id="SM00479"/>
    </source>
</evidence>
<organism evidence="2 3">
    <name type="scientific">Corynebacterium zhongnanshanii</name>
    <dbReference type="NCBI Taxonomy" id="2768834"/>
    <lineage>
        <taxon>Bacteria</taxon>
        <taxon>Bacillati</taxon>
        <taxon>Actinomycetota</taxon>
        <taxon>Actinomycetes</taxon>
        <taxon>Mycobacteriales</taxon>
        <taxon>Corynebacteriaceae</taxon>
        <taxon>Corynebacterium</taxon>
    </lineage>
</organism>
<evidence type="ECO:0000313" key="3">
    <source>
        <dbReference type="Proteomes" id="UP000436181"/>
    </source>
</evidence>
<proteinExistence type="predicted"/>
<keyword evidence="2" id="KW-0540">Nuclease</keyword>
<dbReference type="GO" id="GO:0004527">
    <property type="term" value="F:exonuclease activity"/>
    <property type="evidence" value="ECO:0007669"/>
    <property type="project" value="UniProtKB-KW"/>
</dbReference>
<dbReference type="InterPro" id="IPR036397">
    <property type="entry name" value="RNaseH_sf"/>
</dbReference>
<accession>A0ABQ6VDY2</accession>